<evidence type="ECO:0000313" key="3">
    <source>
        <dbReference type="Proteomes" id="UP000288669"/>
    </source>
</evidence>
<keyword evidence="1" id="KW-0812">Transmembrane</keyword>
<dbReference type="Proteomes" id="UP000288669">
    <property type="component" value="Unassembled WGS sequence"/>
</dbReference>
<proteinExistence type="predicted"/>
<keyword evidence="1" id="KW-0472">Membrane</keyword>
<comment type="caution">
    <text evidence="2">The sequence shown here is derived from an EMBL/GenBank/DDBJ whole genome shotgun (WGS) entry which is preliminary data.</text>
</comment>
<keyword evidence="1" id="KW-1133">Transmembrane helix</keyword>
<feature type="transmembrane region" description="Helical" evidence="1">
    <location>
        <begin position="90"/>
        <end position="111"/>
    </location>
</feature>
<dbReference type="AlphaFoldDB" id="A0A430AKV8"/>
<feature type="transmembrane region" description="Helical" evidence="1">
    <location>
        <begin position="36"/>
        <end position="54"/>
    </location>
</feature>
<protein>
    <recommendedName>
        <fullName evidence="4">DUF3021 domain-containing protein</fullName>
    </recommendedName>
</protein>
<dbReference type="RefSeq" id="WP_126823672.1">
    <property type="nucleotide sequence ID" value="NZ_JBHLWU010000001.1"/>
</dbReference>
<gene>
    <name evidence="2" type="ORF">CBF30_05940</name>
</gene>
<keyword evidence="3" id="KW-1185">Reference proteome</keyword>
<dbReference type="Pfam" id="PF11457">
    <property type="entry name" value="DUF3021"/>
    <property type="match status" value="1"/>
</dbReference>
<dbReference type="OrthoDB" id="2243534at2"/>
<evidence type="ECO:0008006" key="4">
    <source>
        <dbReference type="Google" id="ProtNLM"/>
    </source>
</evidence>
<name>A0A430AKV8_9ENTE</name>
<evidence type="ECO:0000256" key="1">
    <source>
        <dbReference type="SAM" id="Phobius"/>
    </source>
</evidence>
<feature type="transmembrane region" description="Helical" evidence="1">
    <location>
        <begin position="61"/>
        <end position="84"/>
    </location>
</feature>
<accession>A0A430AKV8</accession>
<reference evidence="2 3" key="1">
    <citation type="submission" date="2017-05" db="EMBL/GenBank/DDBJ databases">
        <title>Vagococcus spp. assemblies.</title>
        <authorList>
            <person name="Gulvik C.A."/>
        </authorList>
    </citation>
    <scope>NUCLEOTIDE SEQUENCE [LARGE SCALE GENOMIC DNA]</scope>
    <source>
        <strain evidence="2 3">DSM 24756</strain>
    </source>
</reference>
<sequence>MNVYNRIAVGLGIGSFVYLASLLFKDSVSITRESILFVFLISIFIGVTSVLFDYEQFSFNLALVLHFVAVSAFTWILSYAFFGIKNALDFSISLLVFYTISYCVTRVNLLFTSRELNQYLAKIKAKKE</sequence>
<evidence type="ECO:0000313" key="2">
    <source>
        <dbReference type="EMBL" id="RSU08760.1"/>
    </source>
</evidence>
<dbReference type="EMBL" id="NGJZ01000001">
    <property type="protein sequence ID" value="RSU08760.1"/>
    <property type="molecule type" value="Genomic_DNA"/>
</dbReference>
<feature type="transmembrane region" description="Helical" evidence="1">
    <location>
        <begin position="7"/>
        <end position="24"/>
    </location>
</feature>
<dbReference type="InterPro" id="IPR021560">
    <property type="entry name" value="DUF3021"/>
</dbReference>
<organism evidence="2 3">
    <name type="scientific">Vagococcus entomophilus</name>
    <dbReference type="NCBI Taxonomy" id="1160095"/>
    <lineage>
        <taxon>Bacteria</taxon>
        <taxon>Bacillati</taxon>
        <taxon>Bacillota</taxon>
        <taxon>Bacilli</taxon>
        <taxon>Lactobacillales</taxon>
        <taxon>Enterococcaceae</taxon>
        <taxon>Vagococcus</taxon>
    </lineage>
</organism>